<dbReference type="RefSeq" id="WP_209490655.1">
    <property type="nucleotide sequence ID" value="NZ_JAGGLC010000001.1"/>
</dbReference>
<gene>
    <name evidence="2" type="ORF">J2753_000842</name>
</gene>
<evidence type="ECO:0000313" key="3">
    <source>
        <dbReference type="Proteomes" id="UP000823736"/>
    </source>
</evidence>
<dbReference type="EMBL" id="JAGGLC010000001">
    <property type="protein sequence ID" value="MBP1986369.1"/>
    <property type="molecule type" value="Genomic_DNA"/>
</dbReference>
<name>A0A8T4GU02_9EURY</name>
<accession>A0A8T4GU02</accession>
<feature type="region of interest" description="Disordered" evidence="1">
    <location>
        <begin position="1"/>
        <end position="29"/>
    </location>
</feature>
<organism evidence="2 3">
    <name type="scientific">Halolamina salifodinae</name>
    <dbReference type="NCBI Taxonomy" id="1202767"/>
    <lineage>
        <taxon>Archaea</taxon>
        <taxon>Methanobacteriati</taxon>
        <taxon>Methanobacteriota</taxon>
        <taxon>Stenosarchaea group</taxon>
        <taxon>Halobacteria</taxon>
        <taxon>Halobacteriales</taxon>
        <taxon>Haloferacaceae</taxon>
    </lineage>
</organism>
<feature type="compositionally biased region" description="Basic and acidic residues" evidence="1">
    <location>
        <begin position="12"/>
        <end position="26"/>
    </location>
</feature>
<protein>
    <submittedName>
        <fullName evidence="2">Uncharacterized protein</fullName>
    </submittedName>
</protein>
<dbReference type="Proteomes" id="UP000823736">
    <property type="component" value="Unassembled WGS sequence"/>
</dbReference>
<keyword evidence="3" id="KW-1185">Reference proteome</keyword>
<dbReference type="AlphaFoldDB" id="A0A8T4GU02"/>
<comment type="caution">
    <text evidence="2">The sequence shown here is derived from an EMBL/GenBank/DDBJ whole genome shotgun (WGS) entry which is preliminary data.</text>
</comment>
<reference evidence="2" key="1">
    <citation type="submission" date="2021-03" db="EMBL/GenBank/DDBJ databases">
        <title>Genomic Encyclopedia of Type Strains, Phase IV (KMG-IV): sequencing the most valuable type-strain genomes for metagenomic binning, comparative biology and taxonomic classification.</title>
        <authorList>
            <person name="Goeker M."/>
        </authorList>
    </citation>
    <scope>NUCLEOTIDE SEQUENCE</scope>
    <source>
        <strain evidence="2">DSM 26232</strain>
    </source>
</reference>
<sequence>MDDGRVGQSVSRRGELSYRRTERESDCDGGEDVAATFVRVPARFEQVTRFGFGVS</sequence>
<proteinExistence type="predicted"/>
<evidence type="ECO:0000256" key="1">
    <source>
        <dbReference type="SAM" id="MobiDB-lite"/>
    </source>
</evidence>
<evidence type="ECO:0000313" key="2">
    <source>
        <dbReference type="EMBL" id="MBP1986369.1"/>
    </source>
</evidence>